<keyword evidence="5" id="KW-0547">Nucleotide-binding</keyword>
<dbReference type="CDD" id="cd00082">
    <property type="entry name" value="HisKA"/>
    <property type="match status" value="1"/>
</dbReference>
<evidence type="ECO:0000256" key="4">
    <source>
        <dbReference type="ARBA" id="ARBA00022679"/>
    </source>
</evidence>
<keyword evidence="6 16" id="KW-0418">Kinase</keyword>
<name>A0A4Y4AZL7_9FLAO</name>
<reference evidence="16 17" key="1">
    <citation type="submission" date="2019-06" db="EMBL/GenBank/DDBJ databases">
        <title>Whole genome shotgun sequence of Flavobacterium flevense NBRC 14960.</title>
        <authorList>
            <person name="Hosoyama A."/>
            <person name="Uohara A."/>
            <person name="Ohji S."/>
            <person name="Ichikawa N."/>
        </authorList>
    </citation>
    <scope>NUCLEOTIDE SEQUENCE [LARGE SCALE GENOMIC DNA]</scope>
    <source>
        <strain evidence="16 17">NBRC 14960</strain>
    </source>
</reference>
<evidence type="ECO:0000256" key="6">
    <source>
        <dbReference type="ARBA" id="ARBA00022777"/>
    </source>
</evidence>
<dbReference type="SMART" id="SM00387">
    <property type="entry name" value="HATPase_c"/>
    <property type="match status" value="1"/>
</dbReference>
<dbReference type="InterPro" id="IPR009057">
    <property type="entry name" value="Homeodomain-like_sf"/>
</dbReference>
<dbReference type="CDD" id="cd17574">
    <property type="entry name" value="REC_OmpR"/>
    <property type="match status" value="1"/>
</dbReference>
<keyword evidence="3 11" id="KW-0597">Phosphoprotein</keyword>
<dbReference type="InterPro" id="IPR015943">
    <property type="entry name" value="WD40/YVTN_repeat-like_dom_sf"/>
</dbReference>
<dbReference type="SMART" id="SM00388">
    <property type="entry name" value="HisKA"/>
    <property type="match status" value="1"/>
</dbReference>
<dbReference type="EMBL" id="BJNP01000020">
    <property type="protein sequence ID" value="GEC72490.1"/>
    <property type="molecule type" value="Genomic_DNA"/>
</dbReference>
<dbReference type="Pfam" id="PF07494">
    <property type="entry name" value="Reg_prop"/>
    <property type="match status" value="7"/>
</dbReference>
<dbReference type="InterPro" id="IPR005467">
    <property type="entry name" value="His_kinase_dom"/>
</dbReference>
<dbReference type="Pfam" id="PF00072">
    <property type="entry name" value="Response_reg"/>
    <property type="match status" value="1"/>
</dbReference>
<keyword evidence="10" id="KW-0804">Transcription</keyword>
<dbReference type="Gene3D" id="2.130.10.10">
    <property type="entry name" value="YVTN repeat-like/Quinoprotein amine dehydrogenase"/>
    <property type="match status" value="3"/>
</dbReference>
<keyword evidence="4" id="KW-0808">Transferase</keyword>
<dbReference type="Gene3D" id="1.10.10.60">
    <property type="entry name" value="Homeodomain-like"/>
    <property type="match status" value="2"/>
</dbReference>
<dbReference type="Gene3D" id="1.10.287.130">
    <property type="match status" value="1"/>
</dbReference>
<dbReference type="InterPro" id="IPR003594">
    <property type="entry name" value="HATPase_dom"/>
</dbReference>
<dbReference type="GO" id="GO:0043565">
    <property type="term" value="F:sequence-specific DNA binding"/>
    <property type="evidence" value="ECO:0007669"/>
    <property type="project" value="InterPro"/>
</dbReference>
<comment type="caution">
    <text evidence="16">The sequence shown here is derived from an EMBL/GenBank/DDBJ whole genome shotgun (WGS) entry which is preliminary data.</text>
</comment>
<evidence type="ECO:0000259" key="14">
    <source>
        <dbReference type="PROSITE" id="PS50109"/>
    </source>
</evidence>
<evidence type="ECO:0000256" key="7">
    <source>
        <dbReference type="ARBA" id="ARBA00022840"/>
    </source>
</evidence>
<dbReference type="PANTHER" id="PTHR43547">
    <property type="entry name" value="TWO-COMPONENT HISTIDINE KINASE"/>
    <property type="match status" value="1"/>
</dbReference>
<dbReference type="InterPro" id="IPR004358">
    <property type="entry name" value="Sig_transdc_His_kin-like_C"/>
</dbReference>
<dbReference type="InterPro" id="IPR001789">
    <property type="entry name" value="Sig_transdc_resp-reg_receiver"/>
</dbReference>
<keyword evidence="8" id="KW-0902">Two-component regulatory system</keyword>
<evidence type="ECO:0000256" key="2">
    <source>
        <dbReference type="ARBA" id="ARBA00012438"/>
    </source>
</evidence>
<dbReference type="Pfam" id="PF07495">
    <property type="entry name" value="Y_Y_Y"/>
    <property type="match status" value="1"/>
</dbReference>
<dbReference type="SUPFAM" id="SSF63829">
    <property type="entry name" value="Calcium-dependent phosphotriesterase"/>
    <property type="match status" value="3"/>
</dbReference>
<dbReference type="SUPFAM" id="SSF52172">
    <property type="entry name" value="CheY-like"/>
    <property type="match status" value="1"/>
</dbReference>
<dbReference type="InterPro" id="IPR003661">
    <property type="entry name" value="HisK_dim/P_dom"/>
</dbReference>
<keyword evidence="12" id="KW-0472">Membrane</keyword>
<dbReference type="Pfam" id="PF00512">
    <property type="entry name" value="HisKA"/>
    <property type="match status" value="1"/>
</dbReference>
<dbReference type="InterPro" id="IPR013783">
    <property type="entry name" value="Ig-like_fold"/>
</dbReference>
<dbReference type="InterPro" id="IPR011123">
    <property type="entry name" value="Y_Y_Y"/>
</dbReference>
<dbReference type="PROSITE" id="PS01124">
    <property type="entry name" value="HTH_ARAC_FAMILY_2"/>
    <property type="match status" value="1"/>
</dbReference>
<protein>
    <recommendedName>
        <fullName evidence="2">histidine kinase</fullName>
        <ecNumber evidence="2">2.7.13.3</ecNumber>
    </recommendedName>
</protein>
<dbReference type="Gene3D" id="3.30.565.10">
    <property type="entry name" value="Histidine kinase-like ATPase, C-terminal domain"/>
    <property type="match status" value="1"/>
</dbReference>
<dbReference type="PANTHER" id="PTHR43547:SF2">
    <property type="entry name" value="HYBRID SIGNAL TRANSDUCTION HISTIDINE KINASE C"/>
    <property type="match status" value="1"/>
</dbReference>
<evidence type="ECO:0000313" key="16">
    <source>
        <dbReference type="EMBL" id="GEC72490.1"/>
    </source>
</evidence>
<dbReference type="Gene3D" id="3.40.50.2300">
    <property type="match status" value="1"/>
</dbReference>
<evidence type="ECO:0000256" key="12">
    <source>
        <dbReference type="SAM" id="Phobius"/>
    </source>
</evidence>
<dbReference type="EC" id="2.7.13.3" evidence="2"/>
<dbReference type="Proteomes" id="UP000316775">
    <property type="component" value="Unassembled WGS sequence"/>
</dbReference>
<dbReference type="GO" id="GO:0003700">
    <property type="term" value="F:DNA-binding transcription factor activity"/>
    <property type="evidence" value="ECO:0007669"/>
    <property type="project" value="InterPro"/>
</dbReference>
<dbReference type="SMART" id="SM00342">
    <property type="entry name" value="HTH_ARAC"/>
    <property type="match status" value="1"/>
</dbReference>
<keyword evidence="12" id="KW-0812">Transmembrane</keyword>
<dbReference type="Pfam" id="PF12833">
    <property type="entry name" value="HTH_18"/>
    <property type="match status" value="1"/>
</dbReference>
<accession>A0A4Y4AZL7</accession>
<dbReference type="Pfam" id="PF02518">
    <property type="entry name" value="HATPase_c"/>
    <property type="match status" value="1"/>
</dbReference>
<evidence type="ECO:0000256" key="8">
    <source>
        <dbReference type="ARBA" id="ARBA00023012"/>
    </source>
</evidence>
<proteinExistence type="predicted"/>
<evidence type="ECO:0000259" key="15">
    <source>
        <dbReference type="PROSITE" id="PS50110"/>
    </source>
</evidence>
<feature type="domain" description="HTH araC/xylS-type" evidence="13">
    <location>
        <begin position="1299"/>
        <end position="1398"/>
    </location>
</feature>
<evidence type="ECO:0000256" key="10">
    <source>
        <dbReference type="ARBA" id="ARBA00023163"/>
    </source>
</evidence>
<dbReference type="InterPro" id="IPR011006">
    <property type="entry name" value="CheY-like_superfamily"/>
</dbReference>
<keyword evidence="12" id="KW-1133">Transmembrane helix</keyword>
<dbReference type="InterPro" id="IPR036097">
    <property type="entry name" value="HisK_dim/P_sf"/>
</dbReference>
<dbReference type="GO" id="GO:0005524">
    <property type="term" value="F:ATP binding"/>
    <property type="evidence" value="ECO:0007669"/>
    <property type="project" value="UniProtKB-KW"/>
</dbReference>
<comment type="catalytic activity">
    <reaction evidence="1">
        <text>ATP + protein L-histidine = ADP + protein N-phospho-L-histidine.</text>
        <dbReference type="EC" id="2.7.13.3"/>
    </reaction>
</comment>
<feature type="domain" description="Histidine kinase" evidence="14">
    <location>
        <begin position="877"/>
        <end position="1101"/>
    </location>
</feature>
<sequence length="1406" mass="161472">MCKMISFSKIFFVLFLFYFQNKILSQESVYFQHLTTNNGLSQNDVNDIYQDKQGFMWFATHDGLNKYDGYSFNVYNPDSNNPKSINSNLIYSLTADHNGNLWLGTTGNGLNYFNKSSETFIHYTHEEGNLKSIGSDHINALYLDQGNKLWIGTNDGLDLLDLNKISGGISFKHFNLNVEDNVLSFKKNTIFSIFEDSKNQLWVGGSEGLYKLSRDKNGDIYFRLINETIGLPKSTVRSVKEDMFGRLIIGTSSALFLLDRNDNSPKVNKVYDGFFNVIAISENNIWAGTNNGLLYFNSANKGGIPEFKGRYVYDPRNPNSLSKNIVKSLLVDHTGIVWVGTNGGGVNKFDPKRKHFRHVRKTLDTKSLSYDKIRAMFEDSNGTLWIGTEGGGLNMLLKEDANKNYNNFKTFETISKPFALAEIKKGNTKKLFIGAESSPGLFILDISNPKGISESKIEAVKEITHSVFSIIEDSHKNVWIGTYNGGVNRWLYQGDKVPYKKQVFLHSNKDSVSISDNIIRNIYEDSKGNIWFATANGLSLLTSKEITSSKPKFKNFKHKSSDNKSISHNYILELFESRNGDMWIGTFGGGLNKYVQPLKGKSAYFITYNDKKGLPNNIIKGILEDDYANLWLSTNKGLSKFNPSKESFKNYDVNDGLQNNEFQELARLKLKNGAMLFGGINGFNMFYPEDIIDNRHEAVTVITDFFISNKSVKIDEEINGRVILNKSINYTQNIELEYDENSFSFEFAALHYVAPLKNQFAYKLEGFDKDWIYTTSKKRFATYTNIPPGSYIFKVKASNNDGIWDSTPTELKIEVIPPFYLTKFAYLFYVILIILALFLYRKFTIINTTKKHQLELEHVENEKNEELQKIKLDFFTNISHEFRTPLTLIKGPIEYLQKNSENLNQKELQEQYALMQKNSSYLMRLVNQLLDFRKINQGKMRLVVRKSNIVSFIKEVTELFQFLSHKQLIDFKIETSNQNIISWFDHDAIEKIINNLLSNAFKFTPEYGEISVKIYEDLDDNNLPVVVIQVIDSGQGIPENRLHTIFEKFYIEEDKNKKNPQGVGIGLSFTKTLVELHRGTIGVVSNVNEGTQFTVKLPMHKEAYLNIPEIVCKEESDSDFLMRSSEKESFAIDYNDDLLDDGITKSRSKLPILLIVDDNADIRTFIKQVLNKEYEIYEAENGEEGFNVANKITPNIIITDLLMPIMDGLELCEKLKTTKTTSHIPIIMLTAKLSQESELKGLKNGADDYIRKPFDTELLKVKLKNIIKNRDELRQRFNREINLQPKEVTVTSTDEIFLQQAIEIVEKHMMNTDFSVEMLVKEMRHSRSNLYLKFKEITGLSSSEFIRNIRLKRAVQLFEQSDLSVKEIMYMTGFNTASYFAKCFKKQFGVIPSEYVRQNDRKEDLE</sequence>
<dbReference type="PRINTS" id="PR00344">
    <property type="entry name" value="BCTRLSENSOR"/>
</dbReference>
<evidence type="ECO:0000256" key="5">
    <source>
        <dbReference type="ARBA" id="ARBA00022741"/>
    </source>
</evidence>
<evidence type="ECO:0000256" key="3">
    <source>
        <dbReference type="ARBA" id="ARBA00022553"/>
    </source>
</evidence>
<dbReference type="FunFam" id="1.10.287.130:FF:000045">
    <property type="entry name" value="Two-component system sensor histidine kinase/response regulator"/>
    <property type="match status" value="1"/>
</dbReference>
<feature type="transmembrane region" description="Helical" evidence="12">
    <location>
        <begin position="819"/>
        <end position="840"/>
    </location>
</feature>
<dbReference type="SUPFAM" id="SSF47384">
    <property type="entry name" value="Homodimeric domain of signal transducing histidine kinase"/>
    <property type="match status" value="1"/>
</dbReference>
<evidence type="ECO:0000259" key="13">
    <source>
        <dbReference type="PROSITE" id="PS01124"/>
    </source>
</evidence>
<dbReference type="InterPro" id="IPR018060">
    <property type="entry name" value="HTH_AraC"/>
</dbReference>
<dbReference type="SUPFAM" id="SSF46689">
    <property type="entry name" value="Homeodomain-like"/>
    <property type="match status" value="1"/>
</dbReference>
<dbReference type="OrthoDB" id="1522078at2"/>
<dbReference type="FunFam" id="2.60.40.10:FF:000791">
    <property type="entry name" value="Two-component system sensor histidine kinase/response regulator"/>
    <property type="match status" value="1"/>
</dbReference>
<keyword evidence="9" id="KW-0805">Transcription regulation</keyword>
<evidence type="ECO:0000256" key="1">
    <source>
        <dbReference type="ARBA" id="ARBA00000085"/>
    </source>
</evidence>
<dbReference type="SMART" id="SM00448">
    <property type="entry name" value="REC"/>
    <property type="match status" value="1"/>
</dbReference>
<dbReference type="SUPFAM" id="SSF55874">
    <property type="entry name" value="ATPase domain of HSP90 chaperone/DNA topoisomerase II/histidine kinase"/>
    <property type="match status" value="1"/>
</dbReference>
<gene>
    <name evidence="16" type="ORF">FFL01_20290</name>
</gene>
<evidence type="ECO:0000256" key="9">
    <source>
        <dbReference type="ARBA" id="ARBA00023015"/>
    </source>
</evidence>
<feature type="domain" description="Response regulatory" evidence="15">
    <location>
        <begin position="1152"/>
        <end position="1267"/>
    </location>
</feature>
<dbReference type="InterPro" id="IPR011110">
    <property type="entry name" value="Reg_prop"/>
</dbReference>
<feature type="modified residue" description="4-aspartylphosphate" evidence="11">
    <location>
        <position position="1200"/>
    </location>
</feature>
<keyword evidence="7" id="KW-0067">ATP-binding</keyword>
<dbReference type="FunFam" id="3.30.565.10:FF:000037">
    <property type="entry name" value="Hybrid sensor histidine kinase/response regulator"/>
    <property type="match status" value="1"/>
</dbReference>
<dbReference type="GO" id="GO:0000155">
    <property type="term" value="F:phosphorelay sensor kinase activity"/>
    <property type="evidence" value="ECO:0007669"/>
    <property type="project" value="InterPro"/>
</dbReference>
<dbReference type="PROSITE" id="PS50109">
    <property type="entry name" value="HIS_KIN"/>
    <property type="match status" value="1"/>
</dbReference>
<evidence type="ECO:0000313" key="17">
    <source>
        <dbReference type="Proteomes" id="UP000316775"/>
    </source>
</evidence>
<keyword evidence="17" id="KW-1185">Reference proteome</keyword>
<dbReference type="STRING" id="983.SAMN05443543_11325"/>
<dbReference type="PROSITE" id="PS50110">
    <property type="entry name" value="RESPONSE_REGULATORY"/>
    <property type="match status" value="1"/>
</dbReference>
<organism evidence="16 17">
    <name type="scientific">Flavobacterium flevense</name>
    <dbReference type="NCBI Taxonomy" id="983"/>
    <lineage>
        <taxon>Bacteria</taxon>
        <taxon>Pseudomonadati</taxon>
        <taxon>Bacteroidota</taxon>
        <taxon>Flavobacteriia</taxon>
        <taxon>Flavobacteriales</taxon>
        <taxon>Flavobacteriaceae</taxon>
        <taxon>Flavobacterium</taxon>
    </lineage>
</organism>
<dbReference type="InterPro" id="IPR036890">
    <property type="entry name" value="HATPase_C_sf"/>
</dbReference>
<evidence type="ECO:0000256" key="11">
    <source>
        <dbReference type="PROSITE-ProRule" id="PRU00169"/>
    </source>
</evidence>
<dbReference type="Gene3D" id="2.60.40.10">
    <property type="entry name" value="Immunoglobulins"/>
    <property type="match status" value="1"/>
</dbReference>